<dbReference type="PANTHER" id="PTHR42928:SF3">
    <property type="entry name" value="UPF0065 PROTEIN YFLP"/>
    <property type="match status" value="1"/>
</dbReference>
<name>A0A7X5KMD2_9FIRM</name>
<proteinExistence type="inferred from homology"/>
<feature type="chain" id="PRO_5039166999" evidence="2">
    <location>
        <begin position="18"/>
        <end position="329"/>
    </location>
</feature>
<evidence type="ECO:0000256" key="1">
    <source>
        <dbReference type="ARBA" id="ARBA00006987"/>
    </source>
</evidence>
<dbReference type="Gene3D" id="3.40.190.150">
    <property type="entry name" value="Bordetella uptake gene, domain 1"/>
    <property type="match status" value="1"/>
</dbReference>
<evidence type="ECO:0000256" key="2">
    <source>
        <dbReference type="SAM" id="SignalP"/>
    </source>
</evidence>
<dbReference type="InterPro" id="IPR005064">
    <property type="entry name" value="BUG"/>
</dbReference>
<keyword evidence="2" id="KW-0732">Signal</keyword>
<feature type="signal peptide" evidence="2">
    <location>
        <begin position="1"/>
        <end position="17"/>
    </location>
</feature>
<comment type="similarity">
    <text evidence="1">Belongs to the UPF0065 (bug) family.</text>
</comment>
<dbReference type="PROSITE" id="PS51257">
    <property type="entry name" value="PROKAR_LIPOPROTEIN"/>
    <property type="match status" value="1"/>
</dbReference>
<dbReference type="InterPro" id="IPR042100">
    <property type="entry name" value="Bug_dom1"/>
</dbReference>
<comment type="caution">
    <text evidence="3">The sequence shown here is derived from an EMBL/GenBank/DDBJ whole genome shotgun (WGS) entry which is preliminary data.</text>
</comment>
<gene>
    <name evidence="3" type="ORF">GXN74_03645</name>
</gene>
<dbReference type="Gene3D" id="3.40.190.10">
    <property type="entry name" value="Periplasmic binding protein-like II"/>
    <property type="match status" value="1"/>
</dbReference>
<reference evidence="3 4" key="1">
    <citation type="submission" date="2020-01" db="EMBL/GenBank/DDBJ databases">
        <title>Anaeroalcalibacter tamaniensis gen. nov., sp. nov., moderately halophilic strictly anaerobic fermenter bacterium from mud volcano of Taman peninsula.</title>
        <authorList>
            <person name="Frolova A."/>
            <person name="Merkel A.Y."/>
            <person name="Slobodkin A.I."/>
        </authorList>
    </citation>
    <scope>NUCLEOTIDE SEQUENCE [LARGE SCALE GENOMIC DNA]</scope>
    <source>
        <strain evidence="3 4">F-3ap</strain>
    </source>
</reference>
<accession>A0A7X5KMD2</accession>
<keyword evidence="4" id="KW-1185">Reference proteome</keyword>
<dbReference type="CDD" id="cd07012">
    <property type="entry name" value="PBP2_Bug_TTT"/>
    <property type="match status" value="1"/>
</dbReference>
<dbReference type="PANTHER" id="PTHR42928">
    <property type="entry name" value="TRICARBOXYLATE-BINDING PROTEIN"/>
    <property type="match status" value="1"/>
</dbReference>
<sequence length="329" mass="35006">MKKMMAAVALTAVAALALTGCGEKSGEYPTGKIDCVVPGGAGGGWDTAMRTVVKTLQDTDLVSVPMPVTNLPGGGGGVALADLQKKVGEDRVLTIYSPPLLLINLNGSSEYGYEELTPIAQLMTDYGAFVVSKDSKYKTINEVMEALKADPTSVKFGGNSAAGSMDHLQFLVAAKAAGIEDLEKLNYISFQNNEGAAQLLGGHIDMLSTGLADVSALIENGDLVGLASTAEERAGEGVIGEIPTLKEQGIDAVFYNWRGLFGPKDMPAEAVAFWEETLATMVEAPEWSEACAKNGWSQTFAKSEEFKTNLDRYNEEYKVILDEIGMLKK</sequence>
<dbReference type="Pfam" id="PF03401">
    <property type="entry name" value="TctC"/>
    <property type="match status" value="1"/>
</dbReference>
<organism evidence="3 4">
    <name type="scientific">Anaerotalea alkaliphila</name>
    <dbReference type="NCBI Taxonomy" id="2662126"/>
    <lineage>
        <taxon>Bacteria</taxon>
        <taxon>Bacillati</taxon>
        <taxon>Bacillota</taxon>
        <taxon>Clostridia</taxon>
        <taxon>Eubacteriales</taxon>
        <taxon>Anaerotalea</taxon>
    </lineage>
</organism>
<dbReference type="Proteomes" id="UP000461585">
    <property type="component" value="Unassembled WGS sequence"/>
</dbReference>
<evidence type="ECO:0000313" key="3">
    <source>
        <dbReference type="EMBL" id="NDL66839.1"/>
    </source>
</evidence>
<dbReference type="PIRSF" id="PIRSF017082">
    <property type="entry name" value="YflP"/>
    <property type="match status" value="1"/>
</dbReference>
<dbReference type="AlphaFoldDB" id="A0A7X5KMD2"/>
<dbReference type="EMBL" id="JAAEEH010000006">
    <property type="protein sequence ID" value="NDL66839.1"/>
    <property type="molecule type" value="Genomic_DNA"/>
</dbReference>
<dbReference type="SUPFAM" id="SSF53850">
    <property type="entry name" value="Periplasmic binding protein-like II"/>
    <property type="match status" value="1"/>
</dbReference>
<protein>
    <submittedName>
        <fullName evidence="3">Tripartite tricarboxylate transporter substrate binding protein</fullName>
    </submittedName>
</protein>
<evidence type="ECO:0000313" key="4">
    <source>
        <dbReference type="Proteomes" id="UP000461585"/>
    </source>
</evidence>